<keyword evidence="5 6" id="KW-0472">Membrane</keyword>
<feature type="transmembrane region" description="Helical" evidence="6">
    <location>
        <begin position="123"/>
        <end position="143"/>
    </location>
</feature>
<evidence type="ECO:0000313" key="9">
    <source>
        <dbReference type="Proteomes" id="UP000000578"/>
    </source>
</evidence>
<evidence type="ECO:0000313" key="8">
    <source>
        <dbReference type="EMBL" id="AAR39120.1"/>
    </source>
</evidence>
<protein>
    <submittedName>
        <fullName evidence="8">NEQ268</fullName>
    </submittedName>
</protein>
<dbReference type="STRING" id="228908.NEQ268"/>
<evidence type="ECO:0000256" key="1">
    <source>
        <dbReference type="ARBA" id="ARBA00004651"/>
    </source>
</evidence>
<name>Q74NG6_NANEQ</name>
<evidence type="ECO:0000256" key="4">
    <source>
        <dbReference type="ARBA" id="ARBA00022989"/>
    </source>
</evidence>
<evidence type="ECO:0000256" key="6">
    <source>
        <dbReference type="SAM" id="Phobius"/>
    </source>
</evidence>
<evidence type="ECO:0000256" key="5">
    <source>
        <dbReference type="ARBA" id="ARBA00023136"/>
    </source>
</evidence>
<dbReference type="BioCyc" id="NEQU228908:GJB6-286-MONOMER"/>
<comment type="subcellular location">
    <subcellularLocation>
        <location evidence="1">Cell membrane</location>
        <topology evidence="1">Multi-pass membrane protein</topology>
    </subcellularLocation>
</comment>
<dbReference type="InterPro" id="IPR056569">
    <property type="entry name" value="ArlJ-like"/>
</dbReference>
<gene>
    <name evidence="8" type="ordered locus">NEQ268</name>
</gene>
<feature type="domain" description="Type II secretion system protein GspF" evidence="7">
    <location>
        <begin position="123"/>
        <end position="250"/>
    </location>
</feature>
<keyword evidence="9" id="KW-1185">Reference proteome</keyword>
<sequence length="293" mass="33003">MLYEIGIKYLGFLVDLYYTLFKDLDKDLKKAAIPLTSYEYAAQAVTVGLLIALPTSILIGILICFLANLFKISILQNTTIIILITIILFLIIFHLILLFYTIYPSIRIPQRKASIEKNLPYATLYMATIANTGAPPIAIFRFLSRMPDFGEIRQEAKDIVEMVDVLGQDLLRALDKKAKYSPSKQWAELLIGLKTILESGGDLSEYLYRMSDLYSRELRRKVQQFGDLLMMVVEMYLTLVIVGGFFMIILSLIMGGMGGDIEAIKVMHILLLGLVIPIVSIGLAFMIKSMLPI</sequence>
<evidence type="ECO:0000256" key="3">
    <source>
        <dbReference type="ARBA" id="ARBA00022692"/>
    </source>
</evidence>
<dbReference type="KEGG" id="neq:NEQ268"/>
<keyword evidence="2" id="KW-1003">Cell membrane</keyword>
<reference evidence="8 9" key="1">
    <citation type="journal article" date="2003" name="Proc. Natl. Acad. Sci. U.S.A.">
        <title>The genome of Nanoarchaeum equitans: insights into early archaeal evolution and derived parasitism.</title>
        <authorList>
            <person name="Waters E."/>
            <person name="Hohn M.J."/>
            <person name="Ahel I."/>
            <person name="Graham D.E."/>
            <person name="Adams M.D."/>
            <person name="Barnstead M."/>
            <person name="Beeson K.Y."/>
            <person name="Bibbs L."/>
            <person name="Bolanos R."/>
            <person name="Keller M."/>
            <person name="Kretz K."/>
            <person name="Lin X."/>
            <person name="Mathur E."/>
            <person name="Ni J."/>
            <person name="Podar M."/>
            <person name="Richardson T."/>
            <person name="Sutton G.G."/>
            <person name="Simon M."/>
            <person name="Soll D."/>
            <person name="Stetter K.O."/>
            <person name="Short J.M."/>
            <person name="Noordewier M."/>
        </authorList>
    </citation>
    <scope>NUCLEOTIDE SEQUENCE [LARGE SCALE GENOMIC DNA]</scope>
    <source>
        <strain evidence="8 9">Kin4-M</strain>
    </source>
</reference>
<organism evidence="8 9">
    <name type="scientific">Nanoarchaeum equitans (strain Kin4-M)</name>
    <dbReference type="NCBI Taxonomy" id="228908"/>
    <lineage>
        <taxon>Archaea</taxon>
        <taxon>Nanobdellota</taxon>
        <taxon>Candidatus Nanoarchaeia</taxon>
        <taxon>Nanoarchaeales</taxon>
        <taxon>Nanoarchaeaceae</taxon>
        <taxon>Nanoarchaeum</taxon>
    </lineage>
</organism>
<dbReference type="Proteomes" id="UP000000578">
    <property type="component" value="Chromosome"/>
</dbReference>
<dbReference type="AlphaFoldDB" id="Q74NG6"/>
<keyword evidence="3 6" id="KW-0812">Transmembrane</keyword>
<proteinExistence type="predicted"/>
<evidence type="ECO:0000259" key="7">
    <source>
        <dbReference type="Pfam" id="PF00482"/>
    </source>
</evidence>
<feature type="transmembrane region" description="Helical" evidence="6">
    <location>
        <begin position="80"/>
        <end position="103"/>
    </location>
</feature>
<evidence type="ECO:0000256" key="2">
    <source>
        <dbReference type="ARBA" id="ARBA00022475"/>
    </source>
</evidence>
<feature type="transmembrane region" description="Helical" evidence="6">
    <location>
        <begin position="266"/>
        <end position="287"/>
    </location>
</feature>
<feature type="transmembrane region" description="Helical" evidence="6">
    <location>
        <begin position="228"/>
        <end position="254"/>
    </location>
</feature>
<dbReference type="GO" id="GO:0005886">
    <property type="term" value="C:plasma membrane"/>
    <property type="evidence" value="ECO:0007669"/>
    <property type="project" value="UniProtKB-SubCell"/>
</dbReference>
<accession>Q74NG6</accession>
<dbReference type="InterPro" id="IPR018076">
    <property type="entry name" value="T2SS_GspF_dom"/>
</dbReference>
<dbReference type="EMBL" id="AE017199">
    <property type="protein sequence ID" value="AAR39120.1"/>
    <property type="molecule type" value="Genomic_DNA"/>
</dbReference>
<keyword evidence="4 6" id="KW-1133">Transmembrane helix</keyword>
<dbReference type="HOGENOM" id="CLU_948686_0_0_2"/>
<dbReference type="Pfam" id="PF00482">
    <property type="entry name" value="T2SSF"/>
    <property type="match status" value="1"/>
</dbReference>
<feature type="transmembrane region" description="Helical" evidence="6">
    <location>
        <begin position="44"/>
        <end position="68"/>
    </location>
</feature>
<dbReference type="PANTHER" id="PTHR35402">
    <property type="entry name" value="INTEGRAL MEMBRANE PROTEIN-RELATED"/>
    <property type="match status" value="1"/>
</dbReference>
<dbReference type="EnsemblBacteria" id="AAR39120">
    <property type="protein sequence ID" value="AAR39120"/>
    <property type="gene ID" value="NEQ268"/>
</dbReference>